<dbReference type="PANTHER" id="PTHR11461:SF211">
    <property type="entry name" value="GH10112P-RELATED"/>
    <property type="match status" value="1"/>
</dbReference>
<reference evidence="3" key="1">
    <citation type="submission" date="2022-10" db="EMBL/GenBank/DDBJ databases">
        <title>Whole-Genome Sequencing of Brachybacterium huguangmaarense BRM-3, Isolated from Betula schmidtii.</title>
        <authorList>
            <person name="Haam D."/>
        </authorList>
    </citation>
    <scope>NUCLEOTIDE SEQUENCE</scope>
    <source>
        <strain evidence="3">BRM-3</strain>
    </source>
</reference>
<dbReference type="PROSITE" id="PS00284">
    <property type="entry name" value="SERPIN"/>
    <property type="match status" value="1"/>
</dbReference>
<dbReference type="InterPro" id="IPR000215">
    <property type="entry name" value="Serpin_fam"/>
</dbReference>
<dbReference type="InterPro" id="IPR036186">
    <property type="entry name" value="Serpin_sf"/>
</dbReference>
<comment type="similarity">
    <text evidence="1">Belongs to the serpin family.</text>
</comment>
<dbReference type="EMBL" id="CP107020">
    <property type="protein sequence ID" value="UYG17787.1"/>
    <property type="molecule type" value="Genomic_DNA"/>
</dbReference>
<dbReference type="SMART" id="SM00093">
    <property type="entry name" value="SERPIN"/>
    <property type="match status" value="1"/>
</dbReference>
<evidence type="ECO:0000313" key="4">
    <source>
        <dbReference type="Proteomes" id="UP001164305"/>
    </source>
</evidence>
<dbReference type="PANTHER" id="PTHR11461">
    <property type="entry name" value="SERINE PROTEASE INHIBITOR, SERPIN"/>
    <property type="match status" value="1"/>
</dbReference>
<dbReference type="Proteomes" id="UP001164305">
    <property type="component" value="Chromosome"/>
</dbReference>
<dbReference type="InterPro" id="IPR023796">
    <property type="entry name" value="Serpin_dom"/>
</dbReference>
<dbReference type="InterPro" id="IPR023795">
    <property type="entry name" value="Serpin_CS"/>
</dbReference>
<dbReference type="Gene3D" id="3.30.497.10">
    <property type="entry name" value="Antithrombin, subunit I, domain 2"/>
    <property type="match status" value="1"/>
</dbReference>
<protein>
    <submittedName>
        <fullName evidence="3">Serpin family protein</fullName>
    </submittedName>
</protein>
<dbReference type="InterPro" id="IPR042178">
    <property type="entry name" value="Serpin_sf_1"/>
</dbReference>
<evidence type="ECO:0000313" key="3">
    <source>
        <dbReference type="EMBL" id="UYG17787.1"/>
    </source>
</evidence>
<dbReference type="Gene3D" id="2.30.39.10">
    <property type="entry name" value="Alpha-1-antitrypsin, domain 1"/>
    <property type="match status" value="1"/>
</dbReference>
<keyword evidence="4" id="KW-1185">Reference proteome</keyword>
<dbReference type="SUPFAM" id="SSF56574">
    <property type="entry name" value="Serpins"/>
    <property type="match status" value="1"/>
</dbReference>
<name>A0ABY6G3V1_9MICO</name>
<feature type="domain" description="Serpin" evidence="2">
    <location>
        <begin position="2"/>
        <end position="361"/>
    </location>
</feature>
<accession>A0ABY6G3V1</accession>
<organism evidence="3 4">
    <name type="scientific">Brachybacterium huguangmaarense</name>
    <dbReference type="NCBI Taxonomy" id="1652028"/>
    <lineage>
        <taxon>Bacteria</taxon>
        <taxon>Bacillati</taxon>
        <taxon>Actinomycetota</taxon>
        <taxon>Actinomycetes</taxon>
        <taxon>Micrococcales</taxon>
        <taxon>Dermabacteraceae</taxon>
        <taxon>Brachybacterium</taxon>
    </lineage>
</organism>
<dbReference type="RefSeq" id="WP_263594995.1">
    <property type="nucleotide sequence ID" value="NZ_CP107020.1"/>
</dbReference>
<evidence type="ECO:0000256" key="1">
    <source>
        <dbReference type="RuleBase" id="RU000411"/>
    </source>
</evidence>
<dbReference type="InterPro" id="IPR042185">
    <property type="entry name" value="Serpin_sf_2"/>
</dbReference>
<sequence length="366" mass="37451">MCSPLSAQIALTMAALGAAGTTREQMEDVLGAGVEELAEAANALSAALAEVGEDQAAEDSGDDAEPDTASLADGVWVSERLTVREDYLESLARHLGAGAHAADFVDEMSREQARRNINAFVEKATDSLIEELIGEGVLAESTVIVLVNALHLAGSWGTPLLEPQGEDPFTRADGSTVPVGLLRGTTTSWYEDELCRATLLGARGGLGLALVQPVAEVGAVLDGWAQAAADPTTGLGALLTALAQGDGAEVQLALPAFSTRTSLELGAVLEQLGMTGAFAEGADFSGMADDGGMVLSEVLQQAVITVDEHGMEAAAATAVLGSAASGYAGEPHELVLDRPFLYVACHVESAAPLVIGWIGDPTAEDG</sequence>
<gene>
    <name evidence="3" type="ORF">BRM3_05025</name>
</gene>
<proteinExistence type="inferred from homology"/>
<evidence type="ECO:0000259" key="2">
    <source>
        <dbReference type="SMART" id="SM00093"/>
    </source>
</evidence>
<dbReference type="Pfam" id="PF00079">
    <property type="entry name" value="Serpin"/>
    <property type="match status" value="1"/>
</dbReference>